<keyword evidence="2 11" id="KW-1003">Cell membrane</keyword>
<dbReference type="Pfam" id="PF02669">
    <property type="entry name" value="KdpC"/>
    <property type="match status" value="1"/>
</dbReference>
<comment type="similarity">
    <text evidence="11">Belongs to the KdpC family.</text>
</comment>
<evidence type="ECO:0000313" key="12">
    <source>
        <dbReference type="EMBL" id="GGG10197.1"/>
    </source>
</evidence>
<dbReference type="Proteomes" id="UP000616608">
    <property type="component" value="Unassembled WGS sequence"/>
</dbReference>
<keyword evidence="3 11" id="KW-0633">Potassium transport</keyword>
<keyword evidence="13" id="KW-1185">Reference proteome</keyword>
<keyword evidence="7 11" id="KW-0630">Potassium</keyword>
<dbReference type="RefSeq" id="WP_188613024.1">
    <property type="nucleotide sequence ID" value="NZ_BMJT01000001.1"/>
</dbReference>
<dbReference type="NCBIfam" id="NF001454">
    <property type="entry name" value="PRK00315.1"/>
    <property type="match status" value="1"/>
</dbReference>
<dbReference type="PANTHER" id="PTHR30042:SF2">
    <property type="entry name" value="POTASSIUM-TRANSPORTING ATPASE KDPC SUBUNIT"/>
    <property type="match status" value="1"/>
</dbReference>
<dbReference type="GO" id="GO:0008556">
    <property type="term" value="F:P-type potassium transmembrane transporter activity"/>
    <property type="evidence" value="ECO:0007669"/>
    <property type="project" value="InterPro"/>
</dbReference>
<dbReference type="HAMAP" id="MF_00276">
    <property type="entry name" value="KdpC"/>
    <property type="match status" value="1"/>
</dbReference>
<dbReference type="GO" id="GO:0005524">
    <property type="term" value="F:ATP binding"/>
    <property type="evidence" value="ECO:0007669"/>
    <property type="project" value="UniProtKB-UniRule"/>
</dbReference>
<dbReference type="InterPro" id="IPR003820">
    <property type="entry name" value="KdpC"/>
</dbReference>
<keyword evidence="5 11" id="KW-0547">Nucleotide-binding</keyword>
<organism evidence="12 13">
    <name type="scientific">Lysinibacillus alkalisoli</name>
    <dbReference type="NCBI Taxonomy" id="1911548"/>
    <lineage>
        <taxon>Bacteria</taxon>
        <taxon>Bacillati</taxon>
        <taxon>Bacillota</taxon>
        <taxon>Bacilli</taxon>
        <taxon>Bacillales</taxon>
        <taxon>Bacillaceae</taxon>
        <taxon>Lysinibacillus</taxon>
    </lineage>
</organism>
<dbReference type="AlphaFoldDB" id="A0A917D589"/>
<reference evidence="12" key="1">
    <citation type="journal article" date="2014" name="Int. J. Syst. Evol. Microbiol.">
        <title>Complete genome sequence of Corynebacterium casei LMG S-19264T (=DSM 44701T), isolated from a smear-ripened cheese.</title>
        <authorList>
            <consortium name="US DOE Joint Genome Institute (JGI-PGF)"/>
            <person name="Walter F."/>
            <person name="Albersmeier A."/>
            <person name="Kalinowski J."/>
            <person name="Ruckert C."/>
        </authorList>
    </citation>
    <scope>NUCLEOTIDE SEQUENCE</scope>
    <source>
        <strain evidence="12">CGMCC 1.15760</strain>
    </source>
</reference>
<comment type="function">
    <text evidence="11">Part of the high-affinity ATP-driven potassium transport (or Kdp) system, which catalyzes the hydrolysis of ATP coupled with the electrogenic transport of potassium into the cytoplasm. This subunit acts as a catalytic chaperone that increases the ATP-binding affinity of the ATP-hydrolyzing subunit KdpB by the formation of a transient KdpB/KdpC/ATP ternary complex.</text>
</comment>
<dbReference type="PIRSF" id="PIRSF001296">
    <property type="entry name" value="K_ATPase_KdpC"/>
    <property type="match status" value="1"/>
</dbReference>
<keyword evidence="8 11" id="KW-1133">Transmembrane helix</keyword>
<evidence type="ECO:0000256" key="6">
    <source>
        <dbReference type="ARBA" id="ARBA00022840"/>
    </source>
</evidence>
<dbReference type="GO" id="GO:0005886">
    <property type="term" value="C:plasma membrane"/>
    <property type="evidence" value="ECO:0007669"/>
    <property type="project" value="UniProtKB-SubCell"/>
</dbReference>
<gene>
    <name evidence="11 12" type="primary">kdpC</name>
    <name evidence="12" type="ORF">GCM10007425_00670</name>
</gene>
<evidence type="ECO:0000313" key="13">
    <source>
        <dbReference type="Proteomes" id="UP000616608"/>
    </source>
</evidence>
<reference evidence="12" key="2">
    <citation type="submission" date="2020-09" db="EMBL/GenBank/DDBJ databases">
        <authorList>
            <person name="Sun Q."/>
            <person name="Zhou Y."/>
        </authorList>
    </citation>
    <scope>NUCLEOTIDE SEQUENCE</scope>
    <source>
        <strain evidence="12">CGMCC 1.15760</strain>
    </source>
</reference>
<keyword evidence="10 11" id="KW-0472">Membrane</keyword>
<comment type="subunit">
    <text evidence="11">The system is composed of three essential subunits: KdpA, KdpB and KdpC.</text>
</comment>
<proteinExistence type="inferred from homology"/>
<evidence type="ECO:0000256" key="8">
    <source>
        <dbReference type="ARBA" id="ARBA00022989"/>
    </source>
</evidence>
<evidence type="ECO:0000256" key="7">
    <source>
        <dbReference type="ARBA" id="ARBA00022958"/>
    </source>
</evidence>
<evidence type="ECO:0000256" key="4">
    <source>
        <dbReference type="ARBA" id="ARBA00022692"/>
    </source>
</evidence>
<evidence type="ECO:0000256" key="9">
    <source>
        <dbReference type="ARBA" id="ARBA00023065"/>
    </source>
</evidence>
<comment type="caution">
    <text evidence="12">The sequence shown here is derived from an EMBL/GenBank/DDBJ whole genome shotgun (WGS) entry which is preliminary data.</text>
</comment>
<keyword evidence="4 11" id="KW-0812">Transmembrane</keyword>
<evidence type="ECO:0000256" key="11">
    <source>
        <dbReference type="HAMAP-Rule" id="MF_00276"/>
    </source>
</evidence>
<comment type="subcellular location">
    <subcellularLocation>
        <location evidence="11">Cell membrane</location>
        <topology evidence="11">Single-pass membrane protein</topology>
    </subcellularLocation>
</comment>
<evidence type="ECO:0000256" key="3">
    <source>
        <dbReference type="ARBA" id="ARBA00022538"/>
    </source>
</evidence>
<keyword evidence="1 11" id="KW-0813">Transport</keyword>
<name>A0A917D589_9BACI</name>
<dbReference type="EMBL" id="BMJT01000001">
    <property type="protein sequence ID" value="GGG10197.1"/>
    <property type="molecule type" value="Genomic_DNA"/>
</dbReference>
<accession>A0A917D589</accession>
<evidence type="ECO:0000256" key="5">
    <source>
        <dbReference type="ARBA" id="ARBA00022741"/>
    </source>
</evidence>
<evidence type="ECO:0000256" key="2">
    <source>
        <dbReference type="ARBA" id="ARBA00022475"/>
    </source>
</evidence>
<dbReference type="NCBIfam" id="TIGR00681">
    <property type="entry name" value="kdpC"/>
    <property type="match status" value="1"/>
</dbReference>
<keyword evidence="6 11" id="KW-0067">ATP-binding</keyword>
<protein>
    <recommendedName>
        <fullName evidence="11">Potassium-transporting ATPase KdpC subunit</fullName>
    </recommendedName>
    <alternativeName>
        <fullName evidence="11">ATP phosphohydrolase [potassium-transporting] C chain</fullName>
    </alternativeName>
    <alternativeName>
        <fullName evidence="11">Potassium-binding and translocating subunit C</fullName>
    </alternativeName>
    <alternativeName>
        <fullName evidence="11">Potassium-translocating ATPase C chain</fullName>
    </alternativeName>
</protein>
<keyword evidence="9 11" id="KW-0406">Ion transport</keyword>
<evidence type="ECO:0000256" key="1">
    <source>
        <dbReference type="ARBA" id="ARBA00022448"/>
    </source>
</evidence>
<dbReference type="PANTHER" id="PTHR30042">
    <property type="entry name" value="POTASSIUM-TRANSPORTING ATPASE C CHAIN"/>
    <property type="match status" value="1"/>
</dbReference>
<sequence length="200" mass="21252">MKKLLSPLLLAVIMLVICGLMYPLLMTGVAQVVFPYQANGSMIKEGDKPIASALIGQQYTAPYYLQGRVSAVHYNTYTNLADFAGVASGSFNYAPSNPALQERMTADIAKFLAQNPTVKRADIPAELMTASGSGLDPHITVASANIQVPRIVKASGLSTTEVQQIIEANTTNKEFGIFGQVTVNVVTANLAIKAAMAQNS</sequence>
<evidence type="ECO:0000256" key="10">
    <source>
        <dbReference type="ARBA" id="ARBA00023136"/>
    </source>
</evidence>